<accession>A0AAU9IGU2</accession>
<evidence type="ECO:0000256" key="6">
    <source>
        <dbReference type="PROSITE-ProRule" id="PRU00283"/>
    </source>
</evidence>
<organism evidence="11 12">
    <name type="scientific">Blepharisma stoltei</name>
    <dbReference type="NCBI Taxonomy" id="1481888"/>
    <lineage>
        <taxon>Eukaryota</taxon>
        <taxon>Sar</taxon>
        <taxon>Alveolata</taxon>
        <taxon>Ciliophora</taxon>
        <taxon>Postciliodesmatophora</taxon>
        <taxon>Heterotrichea</taxon>
        <taxon>Heterotrichida</taxon>
        <taxon>Blepharismidae</taxon>
        <taxon>Blepharisma</taxon>
    </lineage>
</organism>
<feature type="compositionally biased region" description="Polar residues" evidence="9">
    <location>
        <begin position="711"/>
        <end position="727"/>
    </location>
</feature>
<dbReference type="EMBL" id="CAJZBQ010000012">
    <property type="protein sequence ID" value="CAG9314689.1"/>
    <property type="molecule type" value="Genomic_DNA"/>
</dbReference>
<evidence type="ECO:0000256" key="1">
    <source>
        <dbReference type="ARBA" id="ARBA00022701"/>
    </source>
</evidence>
<dbReference type="PROSITE" id="PS00411">
    <property type="entry name" value="KINESIN_MOTOR_1"/>
    <property type="match status" value="1"/>
</dbReference>
<evidence type="ECO:0000256" key="9">
    <source>
        <dbReference type="SAM" id="MobiDB-lite"/>
    </source>
</evidence>
<keyword evidence="12" id="KW-1185">Reference proteome</keyword>
<gene>
    <name evidence="11" type="ORF">BSTOLATCC_MIC11687</name>
</gene>
<dbReference type="Gene3D" id="3.40.850.10">
    <property type="entry name" value="Kinesin motor domain"/>
    <property type="match status" value="1"/>
</dbReference>
<evidence type="ECO:0000256" key="2">
    <source>
        <dbReference type="ARBA" id="ARBA00022741"/>
    </source>
</evidence>
<keyword evidence="5 6" id="KW-0505">Motor protein</keyword>
<feature type="coiled-coil region" evidence="8">
    <location>
        <begin position="446"/>
        <end position="481"/>
    </location>
</feature>
<evidence type="ECO:0000256" key="3">
    <source>
        <dbReference type="ARBA" id="ARBA00022840"/>
    </source>
</evidence>
<protein>
    <recommendedName>
        <fullName evidence="7">Kinesin-like protein</fullName>
    </recommendedName>
</protein>
<dbReference type="AlphaFoldDB" id="A0AAU9IGU2"/>
<keyword evidence="4 8" id="KW-0175">Coiled coil</keyword>
<proteinExistence type="inferred from homology"/>
<dbReference type="SUPFAM" id="SSF52540">
    <property type="entry name" value="P-loop containing nucleoside triphosphate hydrolases"/>
    <property type="match status" value="1"/>
</dbReference>
<comment type="caution">
    <text evidence="11">The sequence shown here is derived from an EMBL/GenBank/DDBJ whole genome shotgun (WGS) entry which is preliminary data.</text>
</comment>
<dbReference type="GO" id="GO:0005874">
    <property type="term" value="C:microtubule"/>
    <property type="evidence" value="ECO:0007669"/>
    <property type="project" value="UniProtKB-KW"/>
</dbReference>
<comment type="similarity">
    <text evidence="6 7">Belongs to the TRAFAC class myosin-kinesin ATPase superfamily. Kinesin family.</text>
</comment>
<dbReference type="InterPro" id="IPR027640">
    <property type="entry name" value="Kinesin-like_fam"/>
</dbReference>
<evidence type="ECO:0000259" key="10">
    <source>
        <dbReference type="PROSITE" id="PS50067"/>
    </source>
</evidence>
<dbReference type="GO" id="GO:0007018">
    <property type="term" value="P:microtubule-based movement"/>
    <property type="evidence" value="ECO:0007669"/>
    <property type="project" value="InterPro"/>
</dbReference>
<sequence length="789" mass="91012">MNQTISPFEVYIRIRPLSETEQSFPRVKSSKIVTTNQGSISNDLWLQDPSFTTKRYAFDGVFNEDCNNKEVYDFAIEKLIESLSNGYNATCFAYGNTGAGKTHTMFGHITSLKNNERGIVFLALEGCFKRFSSMSKVCLKASYLEIYNENVKDLLNPQDSKGLMIIEDPSKGILVPELREFEVENLEQLYDIVLEGNKNRTFASTSANELSTRSHAILQLNIEQSHKNEIISSRLCMIDLAGSERGASTDNKGQRMVEGAMINKSLLALGNCINILSDDKKKGRYVPYRDSKLTRLLKDSLGGNTRTTMIACIIPAAFAYEDTYHTLKYAQRVKLISTKVSKTIKEVQYDYKDIINSLRSEIETLKIQLKRQEDQNSYQDLSIEDEKDEEKYKNLSRLLRTNFEEHWELKQSIKEIEALNEQNRTRLKYLVERIEAENNDKEICIFEDLKNELQLVQENIRENEENRNELLQAMYANMKQKQTLQKEMGNVKDSKKRDLLELQIAVRTLKLEKLDLHMQNLELQKKAEESEKISEEKDKIIQEMKKEIDNMKRRIKSRQNSLLPLQELEMNEENLKPDNLYDSLGDTIRVIPTKLSNPSPKVTKWNEIKISHLSEARNLRKSGSKNLETTSKATAFLEEYKTVKDHEVYEEINDLTKVRSSSVLPKNKINYQNSEEEKTPRYNAFGKNKISTKKGAFSLLYPSIPRSISLARSNSTKTRKQPYSSQRGYKPSLERAVSREYSPSPNKNDENNPAKLQQNIRDATRQLIPNKTTNLIRKLVSSKLIPRAK</sequence>
<dbReference type="InterPro" id="IPR036961">
    <property type="entry name" value="Kinesin_motor_dom_sf"/>
</dbReference>
<feature type="domain" description="Kinesin motor" evidence="10">
    <location>
        <begin position="7"/>
        <end position="336"/>
    </location>
</feature>
<evidence type="ECO:0000256" key="4">
    <source>
        <dbReference type="ARBA" id="ARBA00023054"/>
    </source>
</evidence>
<keyword evidence="1 7" id="KW-0493">Microtubule</keyword>
<evidence type="ECO:0000313" key="11">
    <source>
        <dbReference type="EMBL" id="CAG9314689.1"/>
    </source>
</evidence>
<dbReference type="PROSITE" id="PS50067">
    <property type="entry name" value="KINESIN_MOTOR_2"/>
    <property type="match status" value="1"/>
</dbReference>
<dbReference type="SMART" id="SM00129">
    <property type="entry name" value="KISc"/>
    <property type="match status" value="1"/>
</dbReference>
<dbReference type="PRINTS" id="PR00380">
    <property type="entry name" value="KINESINHEAVY"/>
</dbReference>
<dbReference type="Proteomes" id="UP001162131">
    <property type="component" value="Unassembled WGS sequence"/>
</dbReference>
<evidence type="ECO:0000256" key="8">
    <source>
        <dbReference type="SAM" id="Coils"/>
    </source>
</evidence>
<dbReference type="InterPro" id="IPR019821">
    <property type="entry name" value="Kinesin_motor_CS"/>
</dbReference>
<feature type="binding site" evidence="6">
    <location>
        <begin position="95"/>
        <end position="102"/>
    </location>
    <ligand>
        <name>ATP</name>
        <dbReference type="ChEBI" id="CHEBI:30616"/>
    </ligand>
</feature>
<feature type="region of interest" description="Disordered" evidence="9">
    <location>
        <begin position="711"/>
        <end position="754"/>
    </location>
</feature>
<evidence type="ECO:0000256" key="5">
    <source>
        <dbReference type="ARBA" id="ARBA00023175"/>
    </source>
</evidence>
<reference evidence="11" key="1">
    <citation type="submission" date="2021-09" db="EMBL/GenBank/DDBJ databases">
        <authorList>
            <consortium name="AG Swart"/>
            <person name="Singh M."/>
            <person name="Singh A."/>
            <person name="Seah K."/>
            <person name="Emmerich C."/>
        </authorList>
    </citation>
    <scope>NUCLEOTIDE SEQUENCE</scope>
    <source>
        <strain evidence="11">ATCC30299</strain>
    </source>
</reference>
<dbReference type="PANTHER" id="PTHR47968">
    <property type="entry name" value="CENTROMERE PROTEIN E"/>
    <property type="match status" value="1"/>
</dbReference>
<dbReference type="Pfam" id="PF00225">
    <property type="entry name" value="Kinesin"/>
    <property type="match status" value="1"/>
</dbReference>
<keyword evidence="2 6" id="KW-0547">Nucleotide-binding</keyword>
<dbReference type="InterPro" id="IPR001752">
    <property type="entry name" value="Kinesin_motor_dom"/>
</dbReference>
<evidence type="ECO:0000256" key="7">
    <source>
        <dbReference type="RuleBase" id="RU000394"/>
    </source>
</evidence>
<name>A0AAU9IGU2_9CILI</name>
<dbReference type="GO" id="GO:0008017">
    <property type="term" value="F:microtubule binding"/>
    <property type="evidence" value="ECO:0007669"/>
    <property type="project" value="InterPro"/>
</dbReference>
<feature type="coiled-coil region" evidence="8">
    <location>
        <begin position="511"/>
        <end position="561"/>
    </location>
</feature>
<dbReference type="GO" id="GO:0003777">
    <property type="term" value="F:microtubule motor activity"/>
    <property type="evidence" value="ECO:0007669"/>
    <property type="project" value="InterPro"/>
</dbReference>
<keyword evidence="3 6" id="KW-0067">ATP-binding</keyword>
<dbReference type="GO" id="GO:0005524">
    <property type="term" value="F:ATP binding"/>
    <property type="evidence" value="ECO:0007669"/>
    <property type="project" value="UniProtKB-UniRule"/>
</dbReference>
<dbReference type="InterPro" id="IPR027417">
    <property type="entry name" value="P-loop_NTPase"/>
</dbReference>
<dbReference type="PANTHER" id="PTHR47968:SF13">
    <property type="entry name" value="KINESIN-LIKE PROTEIN KIF19 ISOFORM X1"/>
    <property type="match status" value="1"/>
</dbReference>
<evidence type="ECO:0000313" key="12">
    <source>
        <dbReference type="Proteomes" id="UP001162131"/>
    </source>
</evidence>